<evidence type="ECO:0000256" key="2">
    <source>
        <dbReference type="SAM" id="SignalP"/>
    </source>
</evidence>
<gene>
    <name evidence="3" type="ORF">GCM10022408_06410</name>
</gene>
<name>A0ABP7RJ68_9BACT</name>
<organism evidence="3 4">
    <name type="scientific">Hymenobacter fastidiosus</name>
    <dbReference type="NCBI Taxonomy" id="486264"/>
    <lineage>
        <taxon>Bacteria</taxon>
        <taxon>Pseudomonadati</taxon>
        <taxon>Bacteroidota</taxon>
        <taxon>Cytophagia</taxon>
        <taxon>Cytophagales</taxon>
        <taxon>Hymenobacteraceae</taxon>
        <taxon>Hymenobacter</taxon>
    </lineage>
</organism>
<evidence type="ECO:0000313" key="3">
    <source>
        <dbReference type="EMBL" id="GAA3998335.1"/>
    </source>
</evidence>
<dbReference type="RefSeq" id="WP_345070958.1">
    <property type="nucleotide sequence ID" value="NZ_BAABDJ010000003.1"/>
</dbReference>
<sequence length="204" mass="21555">MRYRYFILLLLSSLPFAVQAQDVILRTDGEEFPARVLTIRPEKISFVLPANPADTLFLNTSDVFMIRYANGTKEMLHTSTYAAAAATPAPLTSEQARTQGQRDARKYFKAPGAFWGTFGATVVSLPIGGAGGIAAGAAIAATRPATSNLIVPDQALLQNPAYLSGYQRQAQRKKLGQAAAGFGAGLGASVVAVVVLIAIAFGQH</sequence>
<reference evidence="4" key="1">
    <citation type="journal article" date="2019" name="Int. J. Syst. Evol. Microbiol.">
        <title>The Global Catalogue of Microorganisms (GCM) 10K type strain sequencing project: providing services to taxonomists for standard genome sequencing and annotation.</title>
        <authorList>
            <consortium name="The Broad Institute Genomics Platform"/>
            <consortium name="The Broad Institute Genome Sequencing Center for Infectious Disease"/>
            <person name="Wu L."/>
            <person name="Ma J."/>
        </authorList>
    </citation>
    <scope>NUCLEOTIDE SEQUENCE [LARGE SCALE GENOMIC DNA]</scope>
    <source>
        <strain evidence="4">JCM 17224</strain>
    </source>
</reference>
<evidence type="ECO:0000256" key="1">
    <source>
        <dbReference type="SAM" id="Phobius"/>
    </source>
</evidence>
<keyword evidence="1" id="KW-0812">Transmembrane</keyword>
<keyword evidence="1" id="KW-1133">Transmembrane helix</keyword>
<dbReference type="Proteomes" id="UP001500567">
    <property type="component" value="Unassembled WGS sequence"/>
</dbReference>
<accession>A0ABP7RJ68</accession>
<comment type="caution">
    <text evidence="3">The sequence shown here is derived from an EMBL/GenBank/DDBJ whole genome shotgun (WGS) entry which is preliminary data.</text>
</comment>
<evidence type="ECO:0000313" key="4">
    <source>
        <dbReference type="Proteomes" id="UP001500567"/>
    </source>
</evidence>
<protein>
    <submittedName>
        <fullName evidence="3">Uncharacterized protein</fullName>
    </submittedName>
</protein>
<feature type="signal peptide" evidence="2">
    <location>
        <begin position="1"/>
        <end position="20"/>
    </location>
</feature>
<keyword evidence="1" id="KW-0472">Membrane</keyword>
<feature type="chain" id="PRO_5047516198" evidence="2">
    <location>
        <begin position="21"/>
        <end position="204"/>
    </location>
</feature>
<keyword evidence="2" id="KW-0732">Signal</keyword>
<keyword evidence="4" id="KW-1185">Reference proteome</keyword>
<dbReference type="EMBL" id="BAABDJ010000003">
    <property type="protein sequence ID" value="GAA3998335.1"/>
    <property type="molecule type" value="Genomic_DNA"/>
</dbReference>
<feature type="transmembrane region" description="Helical" evidence="1">
    <location>
        <begin position="178"/>
        <end position="201"/>
    </location>
</feature>
<proteinExistence type="predicted"/>